<dbReference type="Gene3D" id="3.20.20.70">
    <property type="entry name" value="Aldolase class I"/>
    <property type="match status" value="1"/>
</dbReference>
<dbReference type="Pfam" id="PF02065">
    <property type="entry name" value="Melibiase"/>
    <property type="match status" value="1"/>
</dbReference>
<name>A0A941ILS0_9ACTN</name>
<dbReference type="SUPFAM" id="SSF51445">
    <property type="entry name" value="(Trans)glycosidases"/>
    <property type="match status" value="1"/>
</dbReference>
<protein>
    <submittedName>
        <fullName evidence="3">Alpha-galactosidase</fullName>
    </submittedName>
</protein>
<dbReference type="Proteomes" id="UP000676325">
    <property type="component" value="Unassembled WGS sequence"/>
</dbReference>
<dbReference type="AlphaFoldDB" id="A0A941ILS0"/>
<keyword evidence="1" id="KW-0378">Hydrolase</keyword>
<dbReference type="InterPro" id="IPR013785">
    <property type="entry name" value="Aldolase_TIM"/>
</dbReference>
<proteinExistence type="predicted"/>
<dbReference type="InterPro" id="IPR002252">
    <property type="entry name" value="Glyco_hydro_36"/>
</dbReference>
<accession>A0A941ILS0</accession>
<evidence type="ECO:0000256" key="2">
    <source>
        <dbReference type="ARBA" id="ARBA00023295"/>
    </source>
</evidence>
<dbReference type="PANTHER" id="PTHR43053">
    <property type="entry name" value="GLYCOSIDASE FAMILY 31"/>
    <property type="match status" value="1"/>
</dbReference>
<dbReference type="RefSeq" id="WP_212519033.1">
    <property type="nucleotide sequence ID" value="NZ_JAGSOH010000044.1"/>
</dbReference>
<comment type="caution">
    <text evidence="3">The sequence shown here is derived from an EMBL/GenBank/DDBJ whole genome shotgun (WGS) entry which is preliminary data.</text>
</comment>
<evidence type="ECO:0000256" key="1">
    <source>
        <dbReference type="ARBA" id="ARBA00022801"/>
    </source>
</evidence>
<keyword evidence="2" id="KW-0326">Glycosidase</keyword>
<evidence type="ECO:0000313" key="3">
    <source>
        <dbReference type="EMBL" id="MBR7827891.1"/>
    </source>
</evidence>
<sequence length="496" mass="54897">MPDDVHLLHFGARTIAARLESAPNPVEGGLILPAGRIALLHGMPEAQVYRHGWNSWSPCGWRAMDAAPLRIAAPERRLTADDTDWDDPRHHHSAAVTALADTEGNVLLVGALGLDVPRLTITGDTIVGWYERDGAEWFAAYGPELEVFTRYARLLGRRLGGERHRNRAGNVWCSWYAYHEGIDQETLRADLKSLKGLPFDVFQIDDGWERMVGDWQPNEKFPDGMADLATRARDLGLRPGLWLAPFIARPQSALARERPHLLVTDKTGAPAAAGYNWGGPYYALDLTLPEAQDHVRDLISTVVGWGYQYLKLDFVNAAAVPGARNDPDRGREAVYRAAMELVREAAGPQVYLLGSGAPALASLGVCDGIRIGPDVAPFWTNYATDDPSDALAENALVTSIHRLWLRDLVDLDPDVVYFRARHSLLTPHQRELLADLARVCAFKATSDPVGWLDPEERIALAEFLARDEPVRQLSRYRFDIGGREVDFTAAAERLAG</sequence>
<dbReference type="GO" id="GO:0004557">
    <property type="term" value="F:alpha-galactosidase activity"/>
    <property type="evidence" value="ECO:0007669"/>
    <property type="project" value="InterPro"/>
</dbReference>
<dbReference type="GO" id="GO:0016052">
    <property type="term" value="P:carbohydrate catabolic process"/>
    <property type="evidence" value="ECO:0007669"/>
    <property type="project" value="InterPro"/>
</dbReference>
<dbReference type="PANTHER" id="PTHR43053:SF3">
    <property type="entry name" value="ALPHA-GALACTOSIDASE C-RELATED"/>
    <property type="match status" value="1"/>
</dbReference>
<dbReference type="InterPro" id="IPR050985">
    <property type="entry name" value="Alpha-glycosidase_related"/>
</dbReference>
<evidence type="ECO:0000313" key="4">
    <source>
        <dbReference type="Proteomes" id="UP000676325"/>
    </source>
</evidence>
<dbReference type="CDD" id="cd14791">
    <property type="entry name" value="GH36"/>
    <property type="match status" value="1"/>
</dbReference>
<organism evidence="3 4">
    <name type="scientific">Actinospica acidithermotolerans</name>
    <dbReference type="NCBI Taxonomy" id="2828514"/>
    <lineage>
        <taxon>Bacteria</taxon>
        <taxon>Bacillati</taxon>
        <taxon>Actinomycetota</taxon>
        <taxon>Actinomycetes</taxon>
        <taxon>Catenulisporales</taxon>
        <taxon>Actinospicaceae</taxon>
        <taxon>Actinospica</taxon>
    </lineage>
</organism>
<dbReference type="InterPro" id="IPR017853">
    <property type="entry name" value="GH"/>
</dbReference>
<dbReference type="EMBL" id="JAGSOH010000044">
    <property type="protein sequence ID" value="MBR7827891.1"/>
    <property type="molecule type" value="Genomic_DNA"/>
</dbReference>
<reference evidence="3" key="1">
    <citation type="submission" date="2021-04" db="EMBL/GenBank/DDBJ databases">
        <title>Genome based classification of Actinospica acidithermotolerans sp. nov., an actinobacterium isolated from an Indonesian hot spring.</title>
        <authorList>
            <person name="Kusuma A.B."/>
            <person name="Putra K.E."/>
            <person name="Nafisah S."/>
            <person name="Loh J."/>
            <person name="Nouioui I."/>
            <person name="Goodfellow M."/>
        </authorList>
    </citation>
    <scope>NUCLEOTIDE SEQUENCE</scope>
    <source>
        <strain evidence="3">MGRD01-02</strain>
    </source>
</reference>
<gene>
    <name evidence="3" type="ORF">KDK95_16350</name>
</gene>
<keyword evidence="4" id="KW-1185">Reference proteome</keyword>